<organism evidence="1 2">
    <name type="scientific">Dyadobacter linearis</name>
    <dbReference type="NCBI Taxonomy" id="2823330"/>
    <lineage>
        <taxon>Bacteria</taxon>
        <taxon>Pseudomonadati</taxon>
        <taxon>Bacteroidota</taxon>
        <taxon>Cytophagia</taxon>
        <taxon>Cytophagales</taxon>
        <taxon>Spirosomataceae</taxon>
        <taxon>Dyadobacter</taxon>
    </lineage>
</organism>
<comment type="caution">
    <text evidence="1">The sequence shown here is derived from an EMBL/GenBank/DDBJ whole genome shotgun (WGS) entry which is preliminary data.</text>
</comment>
<keyword evidence="2" id="KW-1185">Reference proteome</keyword>
<proteinExistence type="predicted"/>
<dbReference type="Proteomes" id="UP000679725">
    <property type="component" value="Unassembled WGS sequence"/>
</dbReference>
<name>A0ABM8UVP3_9BACT</name>
<sequence length="119" mass="13470">MLFFLLISSGAFAQTFYVEPTEKGFEKKIIEKLKYDSYKVTADSSAYDYKIECLIRQTSKFNSMYKGYIRISDKTGKEVARSEEVRKGAVAVNGFNAADNIFGVIAEKQLPQIIKTLSK</sequence>
<evidence type="ECO:0008006" key="3">
    <source>
        <dbReference type="Google" id="ProtNLM"/>
    </source>
</evidence>
<dbReference type="EMBL" id="CAJRAU010000007">
    <property type="protein sequence ID" value="CAG5072867.1"/>
    <property type="molecule type" value="Genomic_DNA"/>
</dbReference>
<reference evidence="1 2" key="1">
    <citation type="submission" date="2021-04" db="EMBL/GenBank/DDBJ databases">
        <authorList>
            <person name="Rodrigo-Torres L."/>
            <person name="Arahal R. D."/>
            <person name="Lucena T."/>
        </authorList>
    </citation>
    <scope>NUCLEOTIDE SEQUENCE [LARGE SCALE GENOMIC DNA]</scope>
    <source>
        <strain evidence="1 2">CECT 9623</strain>
    </source>
</reference>
<protein>
    <recommendedName>
        <fullName evidence="3">DUF4468 domain-containing protein</fullName>
    </recommendedName>
</protein>
<evidence type="ECO:0000313" key="1">
    <source>
        <dbReference type="EMBL" id="CAG5072867.1"/>
    </source>
</evidence>
<accession>A0ABM8UVP3</accession>
<gene>
    <name evidence="1" type="ORF">DYBT9623_04407</name>
</gene>
<evidence type="ECO:0000313" key="2">
    <source>
        <dbReference type="Proteomes" id="UP000679725"/>
    </source>
</evidence>